<evidence type="ECO:0000313" key="3">
    <source>
        <dbReference type="Proteomes" id="UP000008922"/>
    </source>
</evidence>
<sequence length="250" mass="26743">METTLSTSPAEQEEKIPRRAFTGMLMIAITLLLQALAAGYTVPYSLRHSTFDNLLEGGTDPIMTALSCLTIVAGIAQLVGFIFLVSSVQNVSRSIKRLCWLAFILFVVAIVLTLIVNIPLGYAVSLGGSRTMGIASLWVTALSQILNFTSLAILLFALALSPLKWVGAGIAGLQSVVVLAIAGISTAFYRLLELTLMGNTMYVPQPKPNPYQPVLSIAGLILSGVFALVFLISTVGMRARLVEEPSDRVV</sequence>
<dbReference type="HOGENOM" id="CLU_1109633_0_0_0"/>
<keyword evidence="3" id="KW-1185">Reference proteome</keyword>
<protein>
    <submittedName>
        <fullName evidence="2">Hypothetical membrane protein</fullName>
    </submittedName>
</protein>
<accession>E8N396</accession>
<keyword evidence="1" id="KW-0472">Membrane</keyword>
<keyword evidence="1" id="KW-1133">Transmembrane helix</keyword>
<feature type="transmembrane region" description="Helical" evidence="1">
    <location>
        <begin position="98"/>
        <end position="122"/>
    </location>
</feature>
<dbReference type="Proteomes" id="UP000008922">
    <property type="component" value="Chromosome"/>
</dbReference>
<organism evidence="2 3">
    <name type="scientific">Anaerolinea thermophila (strain DSM 14523 / JCM 11388 / NBRC 100420 / UNI-1)</name>
    <dbReference type="NCBI Taxonomy" id="926569"/>
    <lineage>
        <taxon>Bacteria</taxon>
        <taxon>Bacillati</taxon>
        <taxon>Chloroflexota</taxon>
        <taxon>Anaerolineae</taxon>
        <taxon>Anaerolineales</taxon>
        <taxon>Anaerolineaceae</taxon>
        <taxon>Anaerolinea</taxon>
    </lineage>
</organism>
<dbReference type="STRING" id="926569.ANT_08760"/>
<feature type="transmembrane region" description="Helical" evidence="1">
    <location>
        <begin position="165"/>
        <end position="191"/>
    </location>
</feature>
<keyword evidence="1" id="KW-0812">Transmembrane</keyword>
<name>E8N396_ANATU</name>
<feature type="transmembrane region" description="Helical" evidence="1">
    <location>
        <begin position="21"/>
        <end position="42"/>
    </location>
</feature>
<feature type="transmembrane region" description="Helical" evidence="1">
    <location>
        <begin position="62"/>
        <end position="86"/>
    </location>
</feature>
<reference evidence="2 3" key="1">
    <citation type="submission" date="2010-12" db="EMBL/GenBank/DDBJ databases">
        <title>Whole genome sequence of Anaerolinea thermophila UNI-1.</title>
        <authorList>
            <person name="Narita-Yamada S."/>
            <person name="Kishi E."/>
            <person name="Watanabe Y."/>
            <person name="Takasaki K."/>
            <person name="Ankai A."/>
            <person name="Oguchi A."/>
            <person name="Fukui S."/>
            <person name="Takahashi M."/>
            <person name="Yashiro I."/>
            <person name="Hosoyama A."/>
            <person name="Sekiguchi Y."/>
            <person name="Hanada S."/>
            <person name="Fujita N."/>
        </authorList>
    </citation>
    <scope>NUCLEOTIDE SEQUENCE [LARGE SCALE GENOMIC DNA]</scope>
    <source>
        <strain evidence="3">DSM 14523 / JCM 11388 / NBRC 100420 / UNI-1</strain>
    </source>
</reference>
<evidence type="ECO:0000313" key="2">
    <source>
        <dbReference type="EMBL" id="BAJ62910.1"/>
    </source>
</evidence>
<dbReference type="KEGG" id="atm:ANT_08760"/>
<proteinExistence type="predicted"/>
<dbReference type="EMBL" id="AP012029">
    <property type="protein sequence ID" value="BAJ62910.1"/>
    <property type="molecule type" value="Genomic_DNA"/>
</dbReference>
<dbReference type="InParanoid" id="E8N396"/>
<gene>
    <name evidence="2" type="ordered locus">ANT_08760</name>
</gene>
<evidence type="ECO:0000256" key="1">
    <source>
        <dbReference type="SAM" id="Phobius"/>
    </source>
</evidence>
<dbReference type="RefSeq" id="WP_013559302.1">
    <property type="nucleotide sequence ID" value="NC_014960.1"/>
</dbReference>
<dbReference type="AlphaFoldDB" id="E8N396"/>
<feature type="transmembrane region" description="Helical" evidence="1">
    <location>
        <begin position="211"/>
        <end position="232"/>
    </location>
</feature>
<feature type="transmembrane region" description="Helical" evidence="1">
    <location>
        <begin position="134"/>
        <end position="158"/>
    </location>
</feature>